<feature type="transmembrane region" description="Helical" evidence="5">
    <location>
        <begin position="65"/>
        <end position="85"/>
    </location>
</feature>
<evidence type="ECO:0000256" key="1">
    <source>
        <dbReference type="ARBA" id="ARBA00004141"/>
    </source>
</evidence>
<feature type="transmembrane region" description="Helical" evidence="5">
    <location>
        <begin position="41"/>
        <end position="59"/>
    </location>
</feature>
<gene>
    <name evidence="6" type="ORF">DLM_3289</name>
</gene>
<keyword evidence="7" id="KW-1185">Reference proteome</keyword>
<dbReference type="GO" id="GO:0051119">
    <property type="term" value="F:sugar transmembrane transporter activity"/>
    <property type="evidence" value="ECO:0007669"/>
    <property type="project" value="InterPro"/>
</dbReference>
<name>A0A3G9GL40_9NEIS</name>
<sequence length="98" mass="10771">MMPDLAEWLGLLAGCLTTLSFLPQVWLVWRKKSAGDISLGMYLLMCSGVALWLSYGLLIHSRPVVLANGLTLLLSMAVLLMKLVFDARRQPQADRPGG</sequence>
<evidence type="ECO:0000256" key="3">
    <source>
        <dbReference type="ARBA" id="ARBA00022989"/>
    </source>
</evidence>
<organism evidence="6 7">
    <name type="scientific">Aquitalea magnusonii</name>
    <dbReference type="NCBI Taxonomy" id="332411"/>
    <lineage>
        <taxon>Bacteria</taxon>
        <taxon>Pseudomonadati</taxon>
        <taxon>Pseudomonadota</taxon>
        <taxon>Betaproteobacteria</taxon>
        <taxon>Neisseriales</taxon>
        <taxon>Chromobacteriaceae</taxon>
        <taxon>Aquitalea</taxon>
    </lineage>
</organism>
<keyword evidence="3 5" id="KW-1133">Transmembrane helix</keyword>
<dbReference type="Proteomes" id="UP000198290">
    <property type="component" value="Chromosome"/>
</dbReference>
<reference evidence="7" key="3">
    <citation type="journal article" date="2017" name="Plant Physiol. Biochem.">
        <title>Differential oxidative and antioxidative response of duckweed Lemna minor toward plant growth promoting/inhibiting bacteria.</title>
        <authorList>
            <person name="Ishizawa H."/>
            <person name="Kuroda M."/>
            <person name="Morikawa M."/>
            <person name="Ike M."/>
        </authorList>
    </citation>
    <scope>NUCLEOTIDE SEQUENCE [LARGE SCALE GENOMIC DNA]</scope>
    <source>
        <strain evidence="7">H3</strain>
    </source>
</reference>
<keyword evidence="2 5" id="KW-0812">Transmembrane</keyword>
<dbReference type="RefSeq" id="WP_089085926.1">
    <property type="nucleotide sequence ID" value="NZ_AP018823.1"/>
</dbReference>
<dbReference type="InterPro" id="IPR047662">
    <property type="entry name" value="SemiSWEET"/>
</dbReference>
<keyword evidence="4 5" id="KW-0472">Membrane</keyword>
<evidence type="ECO:0000256" key="5">
    <source>
        <dbReference type="SAM" id="Phobius"/>
    </source>
</evidence>
<dbReference type="STRING" id="332411.VI06_09655"/>
<evidence type="ECO:0000313" key="6">
    <source>
        <dbReference type="EMBL" id="BBF86881.1"/>
    </source>
</evidence>
<evidence type="ECO:0000256" key="2">
    <source>
        <dbReference type="ARBA" id="ARBA00022692"/>
    </source>
</evidence>
<dbReference type="Pfam" id="PF04193">
    <property type="entry name" value="PQ-loop"/>
    <property type="match status" value="1"/>
</dbReference>
<dbReference type="KEGG" id="amah:DLM_3289"/>
<feature type="transmembrane region" description="Helical" evidence="5">
    <location>
        <begin position="6"/>
        <end position="29"/>
    </location>
</feature>
<proteinExistence type="predicted"/>
<accession>A0A3G9GL40</accession>
<evidence type="ECO:0000256" key="4">
    <source>
        <dbReference type="ARBA" id="ARBA00023136"/>
    </source>
</evidence>
<evidence type="ECO:0008006" key="8">
    <source>
        <dbReference type="Google" id="ProtNLM"/>
    </source>
</evidence>
<comment type="subcellular location">
    <subcellularLocation>
        <location evidence="1">Membrane</location>
        <topology evidence="1">Multi-pass membrane protein</topology>
    </subcellularLocation>
</comment>
<dbReference type="NCBIfam" id="NF037968">
    <property type="entry name" value="SemiSWEET_2"/>
    <property type="match status" value="1"/>
</dbReference>
<reference evidence="7" key="1">
    <citation type="journal article" date="2017" name="Biotechnol. Biofuels">
        <title>Evaluation of environmental bacterial communities as a factor affecting the growth of duckweed Lemna minor.</title>
        <authorList>
            <person name="Ishizawa H."/>
            <person name="Kuroda M."/>
            <person name="Morikawa M."/>
            <person name="Ike M."/>
        </authorList>
    </citation>
    <scope>NUCLEOTIDE SEQUENCE [LARGE SCALE GENOMIC DNA]</scope>
    <source>
        <strain evidence="7">H3</strain>
    </source>
</reference>
<protein>
    <recommendedName>
        <fullName evidence="8">MtN3 and saliva related transmembrane protein</fullName>
    </recommendedName>
</protein>
<dbReference type="GO" id="GO:0016020">
    <property type="term" value="C:membrane"/>
    <property type="evidence" value="ECO:0007669"/>
    <property type="project" value="UniProtKB-SubCell"/>
</dbReference>
<dbReference type="AlphaFoldDB" id="A0A3G9GL40"/>
<dbReference type="EMBL" id="AP018823">
    <property type="protein sequence ID" value="BBF86881.1"/>
    <property type="molecule type" value="Genomic_DNA"/>
</dbReference>
<dbReference type="InterPro" id="IPR006603">
    <property type="entry name" value="PQ-loop_rpt"/>
</dbReference>
<dbReference type="OrthoDB" id="122062at2"/>
<dbReference type="Gene3D" id="1.20.1280.290">
    <property type="match status" value="1"/>
</dbReference>
<reference evidence="6 7" key="2">
    <citation type="journal article" date="2017" name="Genome Announc.">
        <title>Draft genome sequence of Aquitalea magnusonii strain H3, a plant growth-promoting bacterium of duckweed Lemna minor.</title>
        <authorList>
            <person name="Ishizawa H."/>
            <person name="Kuroda M."/>
            <person name="Ike M."/>
        </authorList>
    </citation>
    <scope>NUCLEOTIDE SEQUENCE [LARGE SCALE GENOMIC DNA]</scope>
    <source>
        <strain evidence="6 7">H3</strain>
    </source>
</reference>
<evidence type="ECO:0000313" key="7">
    <source>
        <dbReference type="Proteomes" id="UP000198290"/>
    </source>
</evidence>